<feature type="compositionally biased region" description="Low complexity" evidence="1">
    <location>
        <begin position="410"/>
        <end position="419"/>
    </location>
</feature>
<feature type="region of interest" description="Disordered" evidence="1">
    <location>
        <begin position="53"/>
        <end position="72"/>
    </location>
</feature>
<dbReference type="OrthoDB" id="3231188at2759"/>
<dbReference type="EMBL" id="WIUZ02000008">
    <property type="protein sequence ID" value="KAF9784398.1"/>
    <property type="molecule type" value="Genomic_DNA"/>
</dbReference>
<keyword evidence="3" id="KW-1185">Reference proteome</keyword>
<evidence type="ECO:0000313" key="3">
    <source>
        <dbReference type="Proteomes" id="UP000736335"/>
    </source>
</evidence>
<name>A0A9P6HCU7_9AGAM</name>
<protein>
    <submittedName>
        <fullName evidence="2">Uncharacterized protein</fullName>
    </submittedName>
</protein>
<dbReference type="Pfam" id="PF20414">
    <property type="entry name" value="DUF6698"/>
    <property type="match status" value="1"/>
</dbReference>
<feature type="region of interest" description="Disordered" evidence="1">
    <location>
        <begin position="376"/>
        <end position="455"/>
    </location>
</feature>
<feature type="compositionally biased region" description="Low complexity" evidence="1">
    <location>
        <begin position="428"/>
        <end position="441"/>
    </location>
</feature>
<dbReference type="AlphaFoldDB" id="A0A9P6HCU7"/>
<gene>
    <name evidence="2" type="ORF">BJ322DRAFT_1109114</name>
</gene>
<evidence type="ECO:0000256" key="1">
    <source>
        <dbReference type="SAM" id="MobiDB-lite"/>
    </source>
</evidence>
<feature type="compositionally biased region" description="Pro residues" evidence="1">
    <location>
        <begin position="383"/>
        <end position="403"/>
    </location>
</feature>
<dbReference type="InterPro" id="IPR046521">
    <property type="entry name" value="DUF6698"/>
</dbReference>
<reference evidence="2" key="2">
    <citation type="submission" date="2020-11" db="EMBL/GenBank/DDBJ databases">
        <authorList>
            <consortium name="DOE Joint Genome Institute"/>
            <person name="Kuo A."/>
            <person name="Miyauchi S."/>
            <person name="Kiss E."/>
            <person name="Drula E."/>
            <person name="Kohler A."/>
            <person name="Sanchez-Garcia M."/>
            <person name="Andreopoulos B."/>
            <person name="Barry K.W."/>
            <person name="Bonito G."/>
            <person name="Buee M."/>
            <person name="Carver A."/>
            <person name="Chen C."/>
            <person name="Cichocki N."/>
            <person name="Clum A."/>
            <person name="Culley D."/>
            <person name="Crous P.W."/>
            <person name="Fauchery L."/>
            <person name="Girlanda M."/>
            <person name="Hayes R."/>
            <person name="Keri Z."/>
            <person name="Labutti K."/>
            <person name="Lipzen A."/>
            <person name="Lombard V."/>
            <person name="Magnuson J."/>
            <person name="Maillard F."/>
            <person name="Morin E."/>
            <person name="Murat C."/>
            <person name="Nolan M."/>
            <person name="Ohm R."/>
            <person name="Pangilinan J."/>
            <person name="Pereira M."/>
            <person name="Perotto S."/>
            <person name="Peter M."/>
            <person name="Riley R."/>
            <person name="Sitrit Y."/>
            <person name="Stielow B."/>
            <person name="Szollosi G."/>
            <person name="Zifcakova L."/>
            <person name="Stursova M."/>
            <person name="Spatafora J.W."/>
            <person name="Tedersoo L."/>
            <person name="Vaario L.-M."/>
            <person name="Yamada A."/>
            <person name="Yan M."/>
            <person name="Wang P."/>
            <person name="Xu J."/>
            <person name="Bruns T."/>
            <person name="Baldrian P."/>
            <person name="Vilgalys R."/>
            <person name="Henrissat B."/>
            <person name="Grigoriev I.V."/>
            <person name="Hibbett D."/>
            <person name="Nagy L.G."/>
            <person name="Martin F.M."/>
        </authorList>
    </citation>
    <scope>NUCLEOTIDE SEQUENCE</scope>
    <source>
        <strain evidence="2">UH-Tt-Lm1</strain>
    </source>
</reference>
<feature type="compositionally biased region" description="Polar residues" evidence="1">
    <location>
        <begin position="19"/>
        <end position="29"/>
    </location>
</feature>
<feature type="compositionally biased region" description="Low complexity" evidence="1">
    <location>
        <begin position="54"/>
        <end position="72"/>
    </location>
</feature>
<evidence type="ECO:0000313" key="2">
    <source>
        <dbReference type="EMBL" id="KAF9784398.1"/>
    </source>
</evidence>
<accession>A0A9P6HCU7</accession>
<feature type="region of interest" description="Disordered" evidence="1">
    <location>
        <begin position="1"/>
        <end position="29"/>
    </location>
</feature>
<sequence length="483" mass="53069">MASTNTSDHTDTSEDLDENPSSVVSPYSTEELNELVKSLQIENAEFRHQLRKFTSGMSPSTSTNTSTLASTHSNPLQCHADEFDQLGRSFCVLYEIWPRPAHLSQPFPESLRSIGPWHAQRYSNEQTKRDAIIAEVYTFVPLRFHRSLEASPFFATKFLDGAESMRSYFISNIRRHARDIFPVSVGPGVFAKGHKRSEVPAIMDLLRNPKKPGEHYPRYPSVLYKDGVIIGNNIFRSSTVVNILKAIFLGPTSVTCAPGTARSGPKPLAARLELKSLTAGSVALAAVLARFILSDDLLFQEVGAETHIKYHEDFNHYKQFMLVNFESPGMTATFKQLNWEVLGISSSPADFTGDDDNADLHDNAEEDEMRAELWGESGNLDSAPPPSSSPGPDPASPPLPPSPCQAEPDVSPTTVVTPPSLRPAEPDVLPTTVVTQPEVVPQAKKTRPRKNGTSQVTVNILVEGEGNTAVAAKPNTRNRRARQ</sequence>
<organism evidence="2 3">
    <name type="scientific">Thelephora terrestris</name>
    <dbReference type="NCBI Taxonomy" id="56493"/>
    <lineage>
        <taxon>Eukaryota</taxon>
        <taxon>Fungi</taxon>
        <taxon>Dikarya</taxon>
        <taxon>Basidiomycota</taxon>
        <taxon>Agaricomycotina</taxon>
        <taxon>Agaricomycetes</taxon>
        <taxon>Thelephorales</taxon>
        <taxon>Thelephoraceae</taxon>
        <taxon>Thelephora</taxon>
    </lineage>
</organism>
<comment type="caution">
    <text evidence="2">The sequence shown here is derived from an EMBL/GenBank/DDBJ whole genome shotgun (WGS) entry which is preliminary data.</text>
</comment>
<dbReference type="Proteomes" id="UP000736335">
    <property type="component" value="Unassembled WGS sequence"/>
</dbReference>
<reference evidence="2" key="1">
    <citation type="journal article" date="2020" name="Nat. Commun.">
        <title>Large-scale genome sequencing of mycorrhizal fungi provides insights into the early evolution of symbiotic traits.</title>
        <authorList>
            <person name="Miyauchi S."/>
            <person name="Kiss E."/>
            <person name="Kuo A."/>
            <person name="Drula E."/>
            <person name="Kohler A."/>
            <person name="Sanchez-Garcia M."/>
            <person name="Morin E."/>
            <person name="Andreopoulos B."/>
            <person name="Barry K.W."/>
            <person name="Bonito G."/>
            <person name="Buee M."/>
            <person name="Carver A."/>
            <person name="Chen C."/>
            <person name="Cichocki N."/>
            <person name="Clum A."/>
            <person name="Culley D."/>
            <person name="Crous P.W."/>
            <person name="Fauchery L."/>
            <person name="Girlanda M."/>
            <person name="Hayes R.D."/>
            <person name="Keri Z."/>
            <person name="LaButti K."/>
            <person name="Lipzen A."/>
            <person name="Lombard V."/>
            <person name="Magnuson J."/>
            <person name="Maillard F."/>
            <person name="Murat C."/>
            <person name="Nolan M."/>
            <person name="Ohm R.A."/>
            <person name="Pangilinan J."/>
            <person name="Pereira M.F."/>
            <person name="Perotto S."/>
            <person name="Peter M."/>
            <person name="Pfister S."/>
            <person name="Riley R."/>
            <person name="Sitrit Y."/>
            <person name="Stielow J.B."/>
            <person name="Szollosi G."/>
            <person name="Zifcakova L."/>
            <person name="Stursova M."/>
            <person name="Spatafora J.W."/>
            <person name="Tedersoo L."/>
            <person name="Vaario L.M."/>
            <person name="Yamada A."/>
            <person name="Yan M."/>
            <person name="Wang P."/>
            <person name="Xu J."/>
            <person name="Bruns T."/>
            <person name="Baldrian P."/>
            <person name="Vilgalys R."/>
            <person name="Dunand C."/>
            <person name="Henrissat B."/>
            <person name="Grigoriev I.V."/>
            <person name="Hibbett D."/>
            <person name="Nagy L.G."/>
            <person name="Martin F.M."/>
        </authorList>
    </citation>
    <scope>NUCLEOTIDE SEQUENCE</scope>
    <source>
        <strain evidence="2">UH-Tt-Lm1</strain>
    </source>
</reference>
<proteinExistence type="predicted"/>